<reference evidence="4 5" key="1">
    <citation type="submission" date="2019-12" db="EMBL/GenBank/DDBJ databases">
        <authorList>
            <person name="Feng G."/>
            <person name="Zhu H."/>
        </authorList>
    </citation>
    <scope>NUCLEOTIDE SEQUENCE [LARGE SCALE GENOMIC DNA]</scope>
    <source>
        <strain evidence="4 5">FGD1</strain>
    </source>
</reference>
<dbReference type="RefSeq" id="WP_160985632.1">
    <property type="nucleotide sequence ID" value="NZ_WVTD01000005.1"/>
</dbReference>
<evidence type="ECO:0000256" key="2">
    <source>
        <dbReference type="SAM" id="MobiDB-lite"/>
    </source>
</evidence>
<accession>A0A7X4GG89</accession>
<keyword evidence="5" id="KW-1185">Reference proteome</keyword>
<organism evidence="4 5">
    <name type="scientific">Novosphingobium silvae</name>
    <dbReference type="NCBI Taxonomy" id="2692619"/>
    <lineage>
        <taxon>Bacteria</taxon>
        <taxon>Pseudomonadati</taxon>
        <taxon>Pseudomonadota</taxon>
        <taxon>Alphaproteobacteria</taxon>
        <taxon>Sphingomonadales</taxon>
        <taxon>Sphingomonadaceae</taxon>
        <taxon>Novosphingobium</taxon>
    </lineage>
</organism>
<dbReference type="PANTHER" id="PTHR43861">
    <property type="entry name" value="TRANS-ACONITATE 2-METHYLTRANSFERASE-RELATED"/>
    <property type="match status" value="1"/>
</dbReference>
<keyword evidence="1 4" id="KW-0808">Transferase</keyword>
<evidence type="ECO:0000313" key="4">
    <source>
        <dbReference type="EMBL" id="MYL97998.1"/>
    </source>
</evidence>
<evidence type="ECO:0000313" key="5">
    <source>
        <dbReference type="Proteomes" id="UP000465810"/>
    </source>
</evidence>
<dbReference type="AlphaFoldDB" id="A0A7X4GG89"/>
<dbReference type="GO" id="GO:0032259">
    <property type="term" value="P:methylation"/>
    <property type="evidence" value="ECO:0007669"/>
    <property type="project" value="UniProtKB-KW"/>
</dbReference>
<sequence>MFRAGLSVSAFLALALGACQQPSTDDGRTPGARAFPLPDRPVSKTGATTFSSEVQREEVHEAEVIMDLAKIAPGMSIADLGAGDGYYTTRLAQRVGRRGRVLAEDINPAANERLGARIMREGIENVSITLGAPDDPRLPPASFDRILLVHMYHEVTEPYAFLWRLRPALRPGGRVIVVDVDRPADSHGIAPALLFCEFASVGLRLTEFVRKPELQGYYAQFEAAGVRPDPADIKPCRISGEAPPKTERSQG</sequence>
<evidence type="ECO:0000256" key="1">
    <source>
        <dbReference type="ARBA" id="ARBA00022679"/>
    </source>
</evidence>
<feature type="region of interest" description="Disordered" evidence="2">
    <location>
        <begin position="232"/>
        <end position="251"/>
    </location>
</feature>
<comment type="caution">
    <text evidence="4">The sequence shown here is derived from an EMBL/GenBank/DDBJ whole genome shotgun (WGS) entry which is preliminary data.</text>
</comment>
<dbReference type="Pfam" id="PF13649">
    <property type="entry name" value="Methyltransf_25"/>
    <property type="match status" value="1"/>
</dbReference>
<feature type="domain" description="Methyltransferase" evidence="3">
    <location>
        <begin position="77"/>
        <end position="173"/>
    </location>
</feature>
<evidence type="ECO:0000259" key="3">
    <source>
        <dbReference type="Pfam" id="PF13649"/>
    </source>
</evidence>
<dbReference type="EMBL" id="WVTD01000005">
    <property type="protein sequence ID" value="MYL97998.1"/>
    <property type="molecule type" value="Genomic_DNA"/>
</dbReference>
<dbReference type="CDD" id="cd02440">
    <property type="entry name" value="AdoMet_MTases"/>
    <property type="match status" value="1"/>
</dbReference>
<dbReference type="InterPro" id="IPR041698">
    <property type="entry name" value="Methyltransf_25"/>
</dbReference>
<name>A0A7X4GG89_9SPHN</name>
<dbReference type="PROSITE" id="PS51257">
    <property type="entry name" value="PROKAR_LIPOPROTEIN"/>
    <property type="match status" value="1"/>
</dbReference>
<dbReference type="InterPro" id="IPR029063">
    <property type="entry name" value="SAM-dependent_MTases_sf"/>
</dbReference>
<proteinExistence type="predicted"/>
<protein>
    <submittedName>
        <fullName evidence="4">Methyltransferase domain-containing protein</fullName>
    </submittedName>
</protein>
<dbReference type="Proteomes" id="UP000465810">
    <property type="component" value="Unassembled WGS sequence"/>
</dbReference>
<dbReference type="SUPFAM" id="SSF53335">
    <property type="entry name" value="S-adenosyl-L-methionine-dependent methyltransferases"/>
    <property type="match status" value="1"/>
</dbReference>
<keyword evidence="4" id="KW-0489">Methyltransferase</keyword>
<dbReference type="GO" id="GO:0008168">
    <property type="term" value="F:methyltransferase activity"/>
    <property type="evidence" value="ECO:0007669"/>
    <property type="project" value="UniProtKB-KW"/>
</dbReference>
<gene>
    <name evidence="4" type="ORF">GR702_09460</name>
</gene>
<dbReference type="Gene3D" id="3.40.50.150">
    <property type="entry name" value="Vaccinia Virus protein VP39"/>
    <property type="match status" value="1"/>
</dbReference>
<feature type="region of interest" description="Disordered" evidence="2">
    <location>
        <begin position="21"/>
        <end position="46"/>
    </location>
</feature>